<dbReference type="PANTHER" id="PTHR15822:SF4">
    <property type="entry name" value="TYROSYL-DNA PHOSPHODIESTERASE 2"/>
    <property type="match status" value="1"/>
</dbReference>
<protein>
    <submittedName>
        <fullName evidence="10">Endonuclease/exonuclease/phosphatase family protein</fullName>
    </submittedName>
</protein>
<dbReference type="EMBL" id="JARWAF010000002">
    <property type="protein sequence ID" value="MDJ1639986.1"/>
    <property type="molecule type" value="Genomic_DNA"/>
</dbReference>
<keyword evidence="10" id="KW-0255">Endonuclease</keyword>
<keyword evidence="6" id="KW-0378">Hydrolase</keyword>
<keyword evidence="5" id="KW-0227">DNA damage</keyword>
<keyword evidence="7" id="KW-0460">Magnesium</keyword>
<evidence type="ECO:0000256" key="4">
    <source>
        <dbReference type="ARBA" id="ARBA00022723"/>
    </source>
</evidence>
<evidence type="ECO:0000256" key="5">
    <source>
        <dbReference type="ARBA" id="ARBA00022763"/>
    </source>
</evidence>
<dbReference type="InterPro" id="IPR005135">
    <property type="entry name" value="Endo/exonuclease/phosphatase"/>
</dbReference>
<dbReference type="InterPro" id="IPR036691">
    <property type="entry name" value="Endo/exonu/phosph_ase_sf"/>
</dbReference>
<sequence>MPGRRARTRHRRGGGSLWVVAAVVLASLAGLAIGFRLFDRDSGSGTPDAPEATHAPGTLSVATWNVCGVRQWNCEDTGSAEEKRARIEALVRDSGARVVLLQEMCSADLDSVRASLGGEWRSLFRPYTAVREGRRSTVRCTGDGRGTAGYGMLSGLPLTEVTDVPLPQPAAGLRRNILCATAAAEDVRICTTHLNPQQGGTRAVDAGLRERQLRALAGAAAGPRTVFGGDLNTAPSGSADAAAWSRVEGVFGAYRECDGAGSSGGPRDTHRSGYKIDYLFTGLERRECPVLRSPASDHWALVLRVTTG</sequence>
<dbReference type="GO" id="GO:0004519">
    <property type="term" value="F:endonuclease activity"/>
    <property type="evidence" value="ECO:0007669"/>
    <property type="project" value="UniProtKB-KW"/>
</dbReference>
<keyword evidence="11" id="KW-1185">Reference proteome</keyword>
<dbReference type="Proteomes" id="UP001237194">
    <property type="component" value="Unassembled WGS sequence"/>
</dbReference>
<evidence type="ECO:0000256" key="6">
    <source>
        <dbReference type="ARBA" id="ARBA00022801"/>
    </source>
</evidence>
<feature type="domain" description="Endonuclease/exonuclease/phosphatase" evidence="9">
    <location>
        <begin position="62"/>
        <end position="298"/>
    </location>
</feature>
<dbReference type="PANTHER" id="PTHR15822">
    <property type="entry name" value="TRAF AND TNF RECEPTOR-ASSOCIATED PROTEIN"/>
    <property type="match status" value="1"/>
</dbReference>
<evidence type="ECO:0000313" key="11">
    <source>
        <dbReference type="Proteomes" id="UP001237194"/>
    </source>
</evidence>
<evidence type="ECO:0000256" key="2">
    <source>
        <dbReference type="ARBA" id="ARBA00001946"/>
    </source>
</evidence>
<gene>
    <name evidence="10" type="ORF">P5W92_06125</name>
</gene>
<evidence type="ECO:0000256" key="7">
    <source>
        <dbReference type="ARBA" id="ARBA00022842"/>
    </source>
</evidence>
<dbReference type="Pfam" id="PF03372">
    <property type="entry name" value="Exo_endo_phos"/>
    <property type="match status" value="1"/>
</dbReference>
<evidence type="ECO:0000259" key="9">
    <source>
        <dbReference type="Pfam" id="PF03372"/>
    </source>
</evidence>
<comment type="cofactor">
    <cofactor evidence="1">
        <name>Mn(2+)</name>
        <dbReference type="ChEBI" id="CHEBI:29035"/>
    </cofactor>
</comment>
<comment type="caution">
    <text evidence="10">The sequence shown here is derived from an EMBL/GenBank/DDBJ whole genome shotgun (WGS) entry which is preliminary data.</text>
</comment>
<organism evidence="10 11">
    <name type="scientific">Streptomyces pakalii</name>
    <dbReference type="NCBI Taxonomy" id="3036494"/>
    <lineage>
        <taxon>Bacteria</taxon>
        <taxon>Bacillati</taxon>
        <taxon>Actinomycetota</taxon>
        <taxon>Actinomycetes</taxon>
        <taxon>Kitasatosporales</taxon>
        <taxon>Streptomycetaceae</taxon>
        <taxon>Streptomyces</taxon>
    </lineage>
</organism>
<proteinExistence type="predicted"/>
<comment type="cofactor">
    <cofactor evidence="2">
        <name>Mg(2+)</name>
        <dbReference type="ChEBI" id="CHEBI:18420"/>
    </cofactor>
</comment>
<keyword evidence="3" id="KW-0540">Nuclease</keyword>
<evidence type="ECO:0000256" key="8">
    <source>
        <dbReference type="ARBA" id="ARBA00023204"/>
    </source>
</evidence>
<evidence type="ECO:0000256" key="1">
    <source>
        <dbReference type="ARBA" id="ARBA00001936"/>
    </source>
</evidence>
<evidence type="ECO:0000256" key="3">
    <source>
        <dbReference type="ARBA" id="ARBA00022722"/>
    </source>
</evidence>
<dbReference type="RefSeq" id="WP_283891886.1">
    <property type="nucleotide sequence ID" value="NZ_JARWAF010000002.1"/>
</dbReference>
<keyword evidence="4" id="KW-0479">Metal-binding</keyword>
<accession>A0ABT7D2G1</accession>
<keyword evidence="8" id="KW-0234">DNA repair</keyword>
<reference evidence="10 11" key="1">
    <citation type="submission" date="2023-04" db="EMBL/GenBank/DDBJ databases">
        <title>A novel species of the genus Streptomyces: Streptomyces pakalii sp. nov. isolated from a Mexican soil jungle.</title>
        <authorList>
            <person name="Chavez-Hernandez M.A."/>
            <person name="Ortiz-Alvarez J."/>
            <person name="Villa-Tanaca L."/>
            <person name="Hernandez-Rodriguez C."/>
        </authorList>
    </citation>
    <scope>NUCLEOTIDE SEQUENCE [LARGE SCALE GENOMIC DNA]</scope>
    <source>
        <strain evidence="10 11">ENCB-J15</strain>
    </source>
</reference>
<dbReference type="InterPro" id="IPR051547">
    <property type="entry name" value="TDP2-like"/>
</dbReference>
<dbReference type="Gene3D" id="3.60.10.10">
    <property type="entry name" value="Endonuclease/exonuclease/phosphatase"/>
    <property type="match status" value="1"/>
</dbReference>
<name>A0ABT7D2G1_9ACTN</name>
<dbReference type="SUPFAM" id="SSF56219">
    <property type="entry name" value="DNase I-like"/>
    <property type="match status" value="1"/>
</dbReference>
<evidence type="ECO:0000313" key="10">
    <source>
        <dbReference type="EMBL" id="MDJ1639986.1"/>
    </source>
</evidence>